<dbReference type="PANTHER" id="PTHR39639">
    <property type="entry name" value="CHROMOSOME 16, WHOLE GENOME SHOTGUN SEQUENCE"/>
    <property type="match status" value="1"/>
</dbReference>
<organism evidence="2 3">
    <name type="scientific">Denitrovibrio acetiphilus (strain DSM 12809 / NBRC 114555 / N2460)</name>
    <dbReference type="NCBI Taxonomy" id="522772"/>
    <lineage>
        <taxon>Bacteria</taxon>
        <taxon>Pseudomonadati</taxon>
        <taxon>Deferribacterota</taxon>
        <taxon>Deferribacteres</taxon>
        <taxon>Deferribacterales</taxon>
        <taxon>Geovibrionaceae</taxon>
        <taxon>Denitrovibrio</taxon>
    </lineage>
</organism>
<dbReference type="OrthoDB" id="9770340at2"/>
<dbReference type="PANTHER" id="PTHR39639:SF1">
    <property type="entry name" value="DUF262 DOMAIN-CONTAINING PROTEIN"/>
    <property type="match status" value="1"/>
</dbReference>
<dbReference type="Proteomes" id="UP000002012">
    <property type="component" value="Chromosome"/>
</dbReference>
<evidence type="ECO:0000313" key="2">
    <source>
        <dbReference type="EMBL" id="ADD69455.1"/>
    </source>
</evidence>
<evidence type="ECO:0000313" key="3">
    <source>
        <dbReference type="Proteomes" id="UP000002012"/>
    </source>
</evidence>
<dbReference type="RefSeq" id="WP_013011948.1">
    <property type="nucleotide sequence ID" value="NC_013943.1"/>
</dbReference>
<evidence type="ECO:0000259" key="1">
    <source>
        <dbReference type="Pfam" id="PF03235"/>
    </source>
</evidence>
<dbReference type="InParanoid" id="D4H5L4"/>
<dbReference type="HOGENOM" id="CLU_032637_1_0_0"/>
<accession>D4H5L4</accession>
<dbReference type="KEGG" id="dap:Dacet_2701"/>
<proteinExistence type="predicted"/>
<keyword evidence="3" id="KW-1185">Reference proteome</keyword>
<gene>
    <name evidence="2" type="ordered locus">Dacet_2701</name>
</gene>
<feature type="domain" description="GmrSD restriction endonucleases N-terminal" evidence="1">
    <location>
        <begin position="14"/>
        <end position="164"/>
    </location>
</feature>
<name>D4H5L4_DENA2</name>
<dbReference type="AlphaFoldDB" id="D4H5L4"/>
<sequence>MPEFSFPRNTKTVKEICDDFDKGILMIDETYQRRKVWIEKDRIRLIETIILGFIVPELYLWTAETDPKSGDTIRHIVDGQQRINAIVDFVEGAFKLSSTHMLDDSLKDLYGNKYFTDLPDEIRSHIWSYDLSIVNIDKKCTRDDIIKLFNRLNLTEYNLNSQEKTT</sequence>
<dbReference type="STRING" id="522772.Dacet_2701"/>
<protein>
    <recommendedName>
        <fullName evidence="1">GmrSD restriction endonucleases N-terminal domain-containing protein</fullName>
    </recommendedName>
</protein>
<dbReference type="InterPro" id="IPR004919">
    <property type="entry name" value="GmrSD_N"/>
</dbReference>
<dbReference type="EMBL" id="CP001968">
    <property type="protein sequence ID" value="ADD69455.1"/>
    <property type="molecule type" value="Genomic_DNA"/>
</dbReference>
<dbReference type="Pfam" id="PF03235">
    <property type="entry name" value="GmrSD_N"/>
    <property type="match status" value="1"/>
</dbReference>
<dbReference type="PaxDb" id="522772-Dacet_2701"/>
<dbReference type="eggNOG" id="COG1479">
    <property type="taxonomic scope" value="Bacteria"/>
</dbReference>
<reference evidence="2 3" key="1">
    <citation type="journal article" date="2010" name="Stand. Genomic Sci.">
        <title>Complete genome sequence of Denitrovibrio acetiphilus type strain (N2460).</title>
        <authorList>
            <person name="Kiss H."/>
            <person name="Lang E."/>
            <person name="Lapidus A."/>
            <person name="Copeland A."/>
            <person name="Nolan M."/>
            <person name="Glavina Del Rio T."/>
            <person name="Chen F."/>
            <person name="Lucas S."/>
            <person name="Tice H."/>
            <person name="Cheng J.F."/>
            <person name="Han C."/>
            <person name="Goodwin L."/>
            <person name="Pitluck S."/>
            <person name="Liolios K."/>
            <person name="Pati A."/>
            <person name="Ivanova N."/>
            <person name="Mavromatis K."/>
            <person name="Chen A."/>
            <person name="Palaniappan K."/>
            <person name="Land M."/>
            <person name="Hauser L."/>
            <person name="Chang Y.J."/>
            <person name="Jeffries C.D."/>
            <person name="Detter J.C."/>
            <person name="Brettin T."/>
            <person name="Spring S."/>
            <person name="Rohde M."/>
            <person name="Goker M."/>
            <person name="Woyke T."/>
            <person name="Bristow J."/>
            <person name="Eisen J.A."/>
            <person name="Markowitz V."/>
            <person name="Hugenholtz P."/>
            <person name="Kyrpides N.C."/>
            <person name="Klenk H.P."/>
        </authorList>
    </citation>
    <scope>NUCLEOTIDE SEQUENCE [LARGE SCALE GENOMIC DNA]</scope>
    <source>
        <strain evidence="3">DSM 12809 / NBRC 114555 / N2460</strain>
    </source>
</reference>